<reference evidence="2" key="1">
    <citation type="submission" date="2020-02" db="EMBL/GenBank/DDBJ databases">
        <authorList>
            <person name="Meier V. D."/>
        </authorList>
    </citation>
    <scope>NUCLEOTIDE SEQUENCE</scope>
    <source>
        <strain evidence="2">AVDCRST_MAG94</strain>
    </source>
</reference>
<dbReference type="Gene3D" id="3.40.50.720">
    <property type="entry name" value="NAD(P)-binding Rossmann-like Domain"/>
    <property type="match status" value="1"/>
</dbReference>
<gene>
    <name evidence="2" type="ORF">AVDCRST_MAG94-3872</name>
</gene>
<protein>
    <submittedName>
        <fullName evidence="2">NmrA family protein</fullName>
    </submittedName>
</protein>
<dbReference type="InterPro" id="IPR051604">
    <property type="entry name" value="Ergot_Alk_Oxidoreductase"/>
</dbReference>
<dbReference type="InterPro" id="IPR016040">
    <property type="entry name" value="NAD(P)-bd_dom"/>
</dbReference>
<proteinExistence type="predicted"/>
<dbReference type="PANTHER" id="PTHR43162">
    <property type="match status" value="1"/>
</dbReference>
<organism evidence="2">
    <name type="scientific">uncultured Leptolyngbya sp</name>
    <dbReference type="NCBI Taxonomy" id="332963"/>
    <lineage>
        <taxon>Bacteria</taxon>
        <taxon>Bacillati</taxon>
        <taxon>Cyanobacteriota</taxon>
        <taxon>Cyanophyceae</taxon>
        <taxon>Leptolyngbyales</taxon>
        <taxon>Leptolyngbyaceae</taxon>
        <taxon>Leptolyngbya group</taxon>
        <taxon>Leptolyngbya</taxon>
        <taxon>environmental samples</taxon>
    </lineage>
</organism>
<sequence length="358" mass="40189">MSINIKQPKILVTGATGKTGSAVITQLRQQDLPVKAIVRSHDERSKRLDRLGVETVVADLFDPDQLLVAMQGTTRAYYCPPLHPYALQSATAFAVAAQAAKLEAIVGLSQWLASPDHPSLHTRQIWLIEQMFSMLPNIAYVNVNPGYFADNYLRLIDFATLLGIWPVLTGHSRNAPPSNEDIARIVVVALTDPDRHAGKRYRPTGPALLSAYDMAATIQKVLGSRVFPVNLPMWMFVRAARLQGVSPFVLSSFRYYVEDHKRGAFEFGAPTTDVYELTGRPAEDFETIARRYMALPFARQTLANRLRAFVNFNLVPFTPGYDLDRFERKQFHPVPPLPQFAMENERWQTEHGSPSLPV</sequence>
<accession>A0A6J4MSM4</accession>
<name>A0A6J4MSM4_9CYAN</name>
<dbReference type="PANTHER" id="PTHR43162:SF1">
    <property type="entry name" value="PRESTALK A DIFFERENTIATION PROTEIN A"/>
    <property type="match status" value="1"/>
</dbReference>
<dbReference type="SUPFAM" id="SSF51735">
    <property type="entry name" value="NAD(P)-binding Rossmann-fold domains"/>
    <property type="match status" value="1"/>
</dbReference>
<dbReference type="Pfam" id="PF13460">
    <property type="entry name" value="NAD_binding_10"/>
    <property type="match status" value="1"/>
</dbReference>
<evidence type="ECO:0000313" key="2">
    <source>
        <dbReference type="EMBL" id="CAA9367670.1"/>
    </source>
</evidence>
<feature type="domain" description="NAD(P)-binding" evidence="1">
    <location>
        <begin position="14"/>
        <end position="115"/>
    </location>
</feature>
<dbReference type="Gene3D" id="3.90.25.10">
    <property type="entry name" value="UDP-galactose 4-epimerase, domain 1"/>
    <property type="match status" value="1"/>
</dbReference>
<dbReference type="InterPro" id="IPR036291">
    <property type="entry name" value="NAD(P)-bd_dom_sf"/>
</dbReference>
<evidence type="ECO:0000259" key="1">
    <source>
        <dbReference type="Pfam" id="PF13460"/>
    </source>
</evidence>
<dbReference type="AlphaFoldDB" id="A0A6J4MSM4"/>
<dbReference type="EMBL" id="CADCTY010001341">
    <property type="protein sequence ID" value="CAA9367670.1"/>
    <property type="molecule type" value="Genomic_DNA"/>
</dbReference>